<feature type="transmembrane region" description="Helical" evidence="2">
    <location>
        <begin position="33"/>
        <end position="51"/>
    </location>
</feature>
<keyword evidence="2" id="KW-1133">Transmembrane helix</keyword>
<dbReference type="RefSeq" id="WP_370716706.1">
    <property type="nucleotide sequence ID" value="NZ_JBGGTQ010000001.1"/>
</dbReference>
<evidence type="ECO:0000313" key="4">
    <source>
        <dbReference type="Proteomes" id="UP001566476"/>
    </source>
</evidence>
<evidence type="ECO:0000256" key="1">
    <source>
        <dbReference type="SAM" id="MobiDB-lite"/>
    </source>
</evidence>
<sequence length="163" mass="16125">MNPMRTRTALAGVAAGAVWLSFASDARPARVAVGAVLALLPAVAVAGHLRAAGHRARLGAVLAAAAAAATVLLVEVAGARLGAEGGPALVAVVLALWTAVLLRRPATARRPRSVPVAPLRPVPGTPARPAPTVERVPPARCPDAVPSAPAPPPGSAVQLPHAG</sequence>
<dbReference type="Proteomes" id="UP001566476">
    <property type="component" value="Unassembled WGS sequence"/>
</dbReference>
<feature type="transmembrane region" description="Helical" evidence="2">
    <location>
        <begin position="85"/>
        <end position="102"/>
    </location>
</feature>
<reference evidence="3 4" key="1">
    <citation type="submission" date="2024-07" db="EMBL/GenBank/DDBJ databases">
        <authorList>
            <person name="Thanompreechachai J."/>
            <person name="Duangmal K."/>
        </authorList>
    </citation>
    <scope>NUCLEOTIDE SEQUENCE [LARGE SCALE GENOMIC DNA]</scope>
    <source>
        <strain evidence="3 4">TBRC 1896</strain>
    </source>
</reference>
<keyword evidence="4" id="KW-1185">Reference proteome</keyword>
<feature type="transmembrane region" description="Helical" evidence="2">
    <location>
        <begin position="58"/>
        <end position="79"/>
    </location>
</feature>
<dbReference type="EMBL" id="JBGGTQ010000001">
    <property type="protein sequence ID" value="MEZ0490648.1"/>
    <property type="molecule type" value="Genomic_DNA"/>
</dbReference>
<keyword evidence="2" id="KW-0812">Transmembrane</keyword>
<accession>A0ABV4HYW1</accession>
<feature type="region of interest" description="Disordered" evidence="1">
    <location>
        <begin position="112"/>
        <end position="163"/>
    </location>
</feature>
<gene>
    <name evidence="3" type="ORF">AB2L28_00170</name>
</gene>
<keyword evidence="2" id="KW-0472">Membrane</keyword>
<evidence type="ECO:0000256" key="2">
    <source>
        <dbReference type="SAM" id="Phobius"/>
    </source>
</evidence>
<name>A0ABV4HYW1_9ACTN</name>
<evidence type="ECO:0000313" key="3">
    <source>
        <dbReference type="EMBL" id="MEZ0490648.1"/>
    </source>
</evidence>
<comment type="caution">
    <text evidence="3">The sequence shown here is derived from an EMBL/GenBank/DDBJ whole genome shotgun (WGS) entry which is preliminary data.</text>
</comment>
<organism evidence="3 4">
    <name type="scientific">Kineococcus mangrovi</name>
    <dbReference type="NCBI Taxonomy" id="1660183"/>
    <lineage>
        <taxon>Bacteria</taxon>
        <taxon>Bacillati</taxon>
        <taxon>Actinomycetota</taxon>
        <taxon>Actinomycetes</taxon>
        <taxon>Kineosporiales</taxon>
        <taxon>Kineosporiaceae</taxon>
        <taxon>Kineococcus</taxon>
    </lineage>
</organism>
<feature type="compositionally biased region" description="Pro residues" evidence="1">
    <location>
        <begin position="118"/>
        <end position="129"/>
    </location>
</feature>
<protein>
    <submittedName>
        <fullName evidence="3">Uncharacterized protein</fullName>
    </submittedName>
</protein>
<proteinExistence type="predicted"/>